<feature type="compositionally biased region" description="Basic residues" evidence="2">
    <location>
        <begin position="1"/>
        <end position="13"/>
    </location>
</feature>
<dbReference type="Proteomes" id="UP000005408">
    <property type="component" value="Unassembled WGS sequence"/>
</dbReference>
<name>A0A8W8LKQ8_MAGGI</name>
<dbReference type="PANTHER" id="PTHR24147">
    <property type="entry name" value="ANKYRIN REPEAT DOMAIN 36-RELATED"/>
    <property type="match status" value="1"/>
</dbReference>
<sequence length="247" mass="26965">MKKFFNTIKKKTQGKGSYDPQEAAASGGASGGSEAGYEVREKDLPKLHKAAWTGDLSKVVQLVKKDTSALDKENRTALHLACAKGHADIVKVLLEWHAKSNIGDSEAKTPLLKAVECGHDDCVKLLIDHNAHVDAVDKSGNSGLHLAVLYNHPKIVKLLTSKGANVNIKNKTEEGFAPLHMSIQLKRDEITRALLIAKANPDVQDNLGRTPLMIACYDGAITPIRMLLQFNAQTIIKDKKGQETRPY</sequence>
<feature type="repeat" description="ANK" evidence="1">
    <location>
        <begin position="106"/>
        <end position="138"/>
    </location>
</feature>
<evidence type="ECO:0000313" key="4">
    <source>
        <dbReference type="Proteomes" id="UP000005408"/>
    </source>
</evidence>
<keyword evidence="1" id="KW-0040">ANK repeat</keyword>
<evidence type="ECO:0000256" key="1">
    <source>
        <dbReference type="PROSITE-ProRule" id="PRU00023"/>
    </source>
</evidence>
<reference evidence="3" key="1">
    <citation type="submission" date="2022-08" db="UniProtKB">
        <authorList>
            <consortium name="EnsemblMetazoa"/>
        </authorList>
    </citation>
    <scope>IDENTIFICATION</scope>
    <source>
        <strain evidence="3">05x7-T-G4-1.051#20</strain>
    </source>
</reference>
<dbReference type="PROSITE" id="PS50297">
    <property type="entry name" value="ANK_REP_REGION"/>
    <property type="match status" value="3"/>
</dbReference>
<dbReference type="PROSITE" id="PS50088">
    <property type="entry name" value="ANK_REPEAT"/>
    <property type="match status" value="5"/>
</dbReference>
<evidence type="ECO:0000256" key="2">
    <source>
        <dbReference type="SAM" id="MobiDB-lite"/>
    </source>
</evidence>
<proteinExistence type="predicted"/>
<dbReference type="SUPFAM" id="SSF48403">
    <property type="entry name" value="Ankyrin repeat"/>
    <property type="match status" value="1"/>
</dbReference>
<protein>
    <submittedName>
        <fullName evidence="3">Uncharacterized protein</fullName>
    </submittedName>
</protein>
<dbReference type="Gene3D" id="1.25.40.20">
    <property type="entry name" value="Ankyrin repeat-containing domain"/>
    <property type="match status" value="3"/>
</dbReference>
<dbReference type="EnsemblMetazoa" id="G28478.3">
    <property type="protein sequence ID" value="G28478.3:cds"/>
    <property type="gene ID" value="G28478"/>
</dbReference>
<dbReference type="InterPro" id="IPR036770">
    <property type="entry name" value="Ankyrin_rpt-contain_sf"/>
</dbReference>
<dbReference type="InterPro" id="IPR050657">
    <property type="entry name" value="Ankyrin_repeat_domain"/>
</dbReference>
<feature type="repeat" description="ANK" evidence="1">
    <location>
        <begin position="139"/>
        <end position="171"/>
    </location>
</feature>
<dbReference type="SMART" id="SM00248">
    <property type="entry name" value="ANK"/>
    <property type="match status" value="6"/>
</dbReference>
<feature type="region of interest" description="Disordered" evidence="2">
    <location>
        <begin position="1"/>
        <end position="37"/>
    </location>
</feature>
<dbReference type="Pfam" id="PF00023">
    <property type="entry name" value="Ank"/>
    <property type="match status" value="1"/>
</dbReference>
<feature type="repeat" description="ANK" evidence="1">
    <location>
        <begin position="207"/>
        <end position="239"/>
    </location>
</feature>
<evidence type="ECO:0000313" key="3">
    <source>
        <dbReference type="EnsemblMetazoa" id="G28478.3:cds"/>
    </source>
</evidence>
<organism evidence="3 4">
    <name type="scientific">Magallana gigas</name>
    <name type="common">Pacific oyster</name>
    <name type="synonym">Crassostrea gigas</name>
    <dbReference type="NCBI Taxonomy" id="29159"/>
    <lineage>
        <taxon>Eukaryota</taxon>
        <taxon>Metazoa</taxon>
        <taxon>Spiralia</taxon>
        <taxon>Lophotrochozoa</taxon>
        <taxon>Mollusca</taxon>
        <taxon>Bivalvia</taxon>
        <taxon>Autobranchia</taxon>
        <taxon>Pteriomorphia</taxon>
        <taxon>Ostreida</taxon>
        <taxon>Ostreoidea</taxon>
        <taxon>Ostreidae</taxon>
        <taxon>Magallana</taxon>
    </lineage>
</organism>
<dbReference type="InterPro" id="IPR002110">
    <property type="entry name" value="Ankyrin_rpt"/>
</dbReference>
<dbReference type="AlphaFoldDB" id="A0A8W8LKQ8"/>
<dbReference type="PRINTS" id="PR01415">
    <property type="entry name" value="ANKYRIN"/>
</dbReference>
<feature type="repeat" description="ANK" evidence="1">
    <location>
        <begin position="73"/>
        <end position="105"/>
    </location>
</feature>
<dbReference type="PANTHER" id="PTHR24147:SF53">
    <property type="entry name" value="ANKYRIN REPEAT DOMAIN 26"/>
    <property type="match status" value="1"/>
</dbReference>
<dbReference type="Pfam" id="PF12796">
    <property type="entry name" value="Ank_2"/>
    <property type="match status" value="2"/>
</dbReference>
<keyword evidence="4" id="KW-1185">Reference proteome</keyword>
<feature type="repeat" description="ANK" evidence="1">
    <location>
        <begin position="174"/>
        <end position="206"/>
    </location>
</feature>
<accession>A0A8W8LKQ8</accession>